<accession>A0A7W9M597</accession>
<dbReference type="Gene3D" id="3.30.565.10">
    <property type="entry name" value="Histidine kinase-like ATPase, C-terminal domain"/>
    <property type="match status" value="1"/>
</dbReference>
<keyword evidence="3" id="KW-0597">Phosphoprotein</keyword>
<evidence type="ECO:0000256" key="9">
    <source>
        <dbReference type="SAM" id="Phobius"/>
    </source>
</evidence>
<organism evidence="12 13">
    <name type="scientific">Saccharothrix ecbatanensis</name>
    <dbReference type="NCBI Taxonomy" id="1105145"/>
    <lineage>
        <taxon>Bacteria</taxon>
        <taxon>Bacillati</taxon>
        <taxon>Actinomycetota</taxon>
        <taxon>Actinomycetes</taxon>
        <taxon>Pseudonocardiales</taxon>
        <taxon>Pseudonocardiaceae</taxon>
        <taxon>Saccharothrix</taxon>
    </lineage>
</organism>
<dbReference type="EMBL" id="JACHMO010000001">
    <property type="protein sequence ID" value="MBB5807853.1"/>
    <property type="molecule type" value="Genomic_DNA"/>
</dbReference>
<dbReference type="RefSeq" id="WP_221483783.1">
    <property type="nucleotide sequence ID" value="NZ_JACHMO010000001.1"/>
</dbReference>
<keyword evidence="8" id="KW-0902">Two-component regulatory system</keyword>
<dbReference type="GO" id="GO:0016020">
    <property type="term" value="C:membrane"/>
    <property type="evidence" value="ECO:0007669"/>
    <property type="project" value="InterPro"/>
</dbReference>
<dbReference type="GO" id="GO:0046983">
    <property type="term" value="F:protein dimerization activity"/>
    <property type="evidence" value="ECO:0007669"/>
    <property type="project" value="InterPro"/>
</dbReference>
<protein>
    <recommendedName>
        <fullName evidence="2">histidine kinase</fullName>
        <ecNumber evidence="2">2.7.13.3</ecNumber>
    </recommendedName>
</protein>
<dbReference type="InterPro" id="IPR036890">
    <property type="entry name" value="HATPase_C_sf"/>
</dbReference>
<dbReference type="Gene3D" id="1.20.5.1930">
    <property type="match status" value="1"/>
</dbReference>
<keyword evidence="5" id="KW-0547">Nucleotide-binding</keyword>
<dbReference type="EC" id="2.7.13.3" evidence="2"/>
<dbReference type="SUPFAM" id="SSF55874">
    <property type="entry name" value="ATPase domain of HSP90 chaperone/DNA topoisomerase II/histidine kinase"/>
    <property type="match status" value="1"/>
</dbReference>
<keyword evidence="9" id="KW-0472">Membrane</keyword>
<keyword evidence="6 12" id="KW-0418">Kinase</keyword>
<evidence type="ECO:0000256" key="1">
    <source>
        <dbReference type="ARBA" id="ARBA00000085"/>
    </source>
</evidence>
<evidence type="ECO:0000313" key="12">
    <source>
        <dbReference type="EMBL" id="MBB5807853.1"/>
    </source>
</evidence>
<dbReference type="Proteomes" id="UP000552097">
    <property type="component" value="Unassembled WGS sequence"/>
</dbReference>
<dbReference type="GO" id="GO:0005524">
    <property type="term" value="F:ATP binding"/>
    <property type="evidence" value="ECO:0007669"/>
    <property type="project" value="UniProtKB-KW"/>
</dbReference>
<feature type="transmembrane region" description="Helical" evidence="9">
    <location>
        <begin position="58"/>
        <end position="78"/>
    </location>
</feature>
<dbReference type="GO" id="GO:0000155">
    <property type="term" value="F:phosphorelay sensor kinase activity"/>
    <property type="evidence" value="ECO:0007669"/>
    <property type="project" value="InterPro"/>
</dbReference>
<feature type="transmembrane region" description="Helical" evidence="9">
    <location>
        <begin position="132"/>
        <end position="151"/>
    </location>
</feature>
<feature type="domain" description="Histidine kinase/HSP90-like ATPase" evidence="10">
    <location>
        <begin position="280"/>
        <end position="370"/>
    </location>
</feature>
<dbReference type="CDD" id="cd16917">
    <property type="entry name" value="HATPase_UhpB-NarQ-NarX-like"/>
    <property type="match status" value="1"/>
</dbReference>
<dbReference type="PANTHER" id="PTHR24421">
    <property type="entry name" value="NITRATE/NITRITE SENSOR PROTEIN NARX-RELATED"/>
    <property type="match status" value="1"/>
</dbReference>
<keyword evidence="13" id="KW-1185">Reference proteome</keyword>
<feature type="transmembrane region" description="Helical" evidence="9">
    <location>
        <begin position="33"/>
        <end position="51"/>
    </location>
</feature>
<proteinExistence type="predicted"/>
<name>A0A7W9M597_9PSEU</name>
<evidence type="ECO:0000259" key="11">
    <source>
        <dbReference type="Pfam" id="PF07730"/>
    </source>
</evidence>
<dbReference type="InterPro" id="IPR050482">
    <property type="entry name" value="Sensor_HK_TwoCompSys"/>
</dbReference>
<feature type="transmembrane region" description="Helical" evidence="9">
    <location>
        <begin position="108"/>
        <end position="126"/>
    </location>
</feature>
<evidence type="ECO:0000256" key="8">
    <source>
        <dbReference type="ARBA" id="ARBA00023012"/>
    </source>
</evidence>
<evidence type="ECO:0000256" key="2">
    <source>
        <dbReference type="ARBA" id="ARBA00012438"/>
    </source>
</evidence>
<feature type="domain" description="Signal transduction histidine kinase subgroup 3 dimerisation and phosphoacceptor" evidence="11">
    <location>
        <begin position="171"/>
        <end position="233"/>
    </location>
</feature>
<dbReference type="Pfam" id="PF02518">
    <property type="entry name" value="HATPase_c"/>
    <property type="match status" value="1"/>
</dbReference>
<sequence>MRRERVVDTGVVLLAAVLALTNALVQLPLLREPFDAVAFGLLFAGAAALWFRRTAPVAVAWFVAALSVTLVSAAWVWPGADPDGVLLPSAVPFAAYAVPLYARRWHGWIPLAVIAAVSVVGAPPQAHLVAVAGQVVALVGGPALLGLYAAARVERLERERDLRADEARRAERLRLAAEIHDVVSHRVSVMVLQAGALQVTAPDEPVRRAAEELRATGCQALDELRDLVGLLTTSGSAASGPLVPLPDLSGLTAAVESVGIAVDLHEVGEPRPLSGAVGRTAYRVVQEALTNVGKHAPGSRVRIDVDHLPAGVRVRVRNTAPERVGDAELAAAGGGTGLLGLRRRIELLHGTLVAEACADGGFLVDVRLPTLAEERP</sequence>
<evidence type="ECO:0000256" key="7">
    <source>
        <dbReference type="ARBA" id="ARBA00022840"/>
    </source>
</evidence>
<evidence type="ECO:0000256" key="5">
    <source>
        <dbReference type="ARBA" id="ARBA00022741"/>
    </source>
</evidence>
<keyword evidence="9" id="KW-0812">Transmembrane</keyword>
<evidence type="ECO:0000256" key="3">
    <source>
        <dbReference type="ARBA" id="ARBA00022553"/>
    </source>
</evidence>
<evidence type="ECO:0000313" key="13">
    <source>
        <dbReference type="Proteomes" id="UP000552097"/>
    </source>
</evidence>
<keyword evidence="7" id="KW-0067">ATP-binding</keyword>
<gene>
    <name evidence="12" type="ORF">F4560_007621</name>
</gene>
<evidence type="ECO:0000259" key="10">
    <source>
        <dbReference type="Pfam" id="PF02518"/>
    </source>
</evidence>
<dbReference type="InterPro" id="IPR003594">
    <property type="entry name" value="HATPase_dom"/>
</dbReference>
<comment type="catalytic activity">
    <reaction evidence="1">
        <text>ATP + protein L-histidine = ADP + protein N-phospho-L-histidine.</text>
        <dbReference type="EC" id="2.7.13.3"/>
    </reaction>
</comment>
<reference evidence="12 13" key="1">
    <citation type="submission" date="2020-08" db="EMBL/GenBank/DDBJ databases">
        <title>Sequencing the genomes of 1000 actinobacteria strains.</title>
        <authorList>
            <person name="Klenk H.-P."/>
        </authorList>
    </citation>
    <scope>NUCLEOTIDE SEQUENCE [LARGE SCALE GENOMIC DNA]</scope>
    <source>
        <strain evidence="12 13">DSM 45486</strain>
    </source>
</reference>
<evidence type="ECO:0000256" key="6">
    <source>
        <dbReference type="ARBA" id="ARBA00022777"/>
    </source>
</evidence>
<dbReference type="Pfam" id="PF07730">
    <property type="entry name" value="HisKA_3"/>
    <property type="match status" value="1"/>
</dbReference>
<dbReference type="PANTHER" id="PTHR24421:SF10">
    <property type="entry name" value="NITRATE_NITRITE SENSOR PROTEIN NARQ"/>
    <property type="match status" value="1"/>
</dbReference>
<keyword evidence="9" id="KW-1133">Transmembrane helix</keyword>
<evidence type="ECO:0000256" key="4">
    <source>
        <dbReference type="ARBA" id="ARBA00022679"/>
    </source>
</evidence>
<dbReference type="AlphaFoldDB" id="A0A7W9M597"/>
<dbReference type="InterPro" id="IPR011712">
    <property type="entry name" value="Sig_transdc_His_kin_sub3_dim/P"/>
</dbReference>
<keyword evidence="4" id="KW-0808">Transferase</keyword>
<comment type="caution">
    <text evidence="12">The sequence shown here is derived from an EMBL/GenBank/DDBJ whole genome shotgun (WGS) entry which is preliminary data.</text>
</comment>